<keyword evidence="7" id="KW-0132">Cell division</keyword>
<dbReference type="PANTHER" id="PTHR30474">
    <property type="entry name" value="CELL CYCLE PROTEIN"/>
    <property type="match status" value="1"/>
</dbReference>
<keyword evidence="4 6" id="KW-1133">Transmembrane helix</keyword>
<evidence type="ECO:0000256" key="4">
    <source>
        <dbReference type="ARBA" id="ARBA00022989"/>
    </source>
</evidence>
<feature type="transmembrane region" description="Helical" evidence="6">
    <location>
        <begin position="46"/>
        <end position="66"/>
    </location>
</feature>
<feature type="transmembrane region" description="Helical" evidence="6">
    <location>
        <begin position="290"/>
        <end position="308"/>
    </location>
</feature>
<evidence type="ECO:0000256" key="5">
    <source>
        <dbReference type="ARBA" id="ARBA00023136"/>
    </source>
</evidence>
<feature type="transmembrane region" description="Helical" evidence="6">
    <location>
        <begin position="78"/>
        <end position="99"/>
    </location>
</feature>
<evidence type="ECO:0000313" key="7">
    <source>
        <dbReference type="EMBL" id="BDR58279.1"/>
    </source>
</evidence>
<protein>
    <submittedName>
        <fullName evidence="7">Cell division protein FtsW</fullName>
    </submittedName>
</protein>
<reference evidence="7 8" key="1">
    <citation type="journal article" date="2023" name="Microbiol. Spectr.">
        <title>Symbiosis of Carpenter Bees with Uncharacterized Lactic Acid Bacteria Showing NAD Auxotrophy.</title>
        <authorList>
            <person name="Kawasaki S."/>
            <person name="Ozawa K."/>
            <person name="Mori T."/>
            <person name="Yamamoto A."/>
            <person name="Ito M."/>
            <person name="Ohkuma M."/>
            <person name="Sakamoto M."/>
            <person name="Matsutani M."/>
        </authorList>
    </citation>
    <scope>NUCLEOTIDE SEQUENCE [LARGE SCALE GENOMIC DNA]</scope>
    <source>
        <strain evidence="7 8">XA3</strain>
    </source>
</reference>
<comment type="subcellular location">
    <subcellularLocation>
        <location evidence="1">Membrane</location>
        <topology evidence="1">Multi-pass membrane protein</topology>
    </subcellularLocation>
</comment>
<keyword evidence="2 6" id="KW-0812">Transmembrane</keyword>
<keyword evidence="3" id="KW-0133">Cell shape</keyword>
<dbReference type="PANTHER" id="PTHR30474:SF1">
    <property type="entry name" value="PEPTIDOGLYCAN GLYCOSYLTRANSFERASE MRDB"/>
    <property type="match status" value="1"/>
</dbReference>
<sequence>MDNESKLDNKIDYGILFSVFLLVLIGMGSLYVSLTHDPNIVNVVRPMVSQGVWYVFGTICMLAVMQLDSEQLWKLTPYFYAAGIFLLLLVLVFYDRYIFNEVGAKSWFRIGNFTFQPSEVAKPAYIVMLARVTTLHNTRYPKHSFQSDFKLIFELIGWSLPVVGLVMLQPDLGTTLVFIAIFLGILIMAGIMWQILLPAFIGMGSIMGGALALVVFDQSFLLKLGFKSYQFDRIFDWLNPTSGSQSSNQVGNSIRAIGSGQLFGKGFGVSQVYVPVRESDMIFSVIGENFGFIGSCVLIFIYFVLIYQMLSTTFETKNEFYAYISTGVIMMILFHVFENIGMSIGLLPMTGVPLPFISQGGSNLLSNMIGVGLVMSMKFHYKNYIFSRNSEIFSSTESEAYIK</sequence>
<dbReference type="KEGG" id="xap:XA3_07200"/>
<evidence type="ECO:0000256" key="2">
    <source>
        <dbReference type="ARBA" id="ARBA00022692"/>
    </source>
</evidence>
<evidence type="ECO:0000256" key="1">
    <source>
        <dbReference type="ARBA" id="ARBA00004141"/>
    </source>
</evidence>
<dbReference type="Proteomes" id="UP001321861">
    <property type="component" value="Chromosome"/>
</dbReference>
<keyword evidence="5 6" id="KW-0472">Membrane</keyword>
<evidence type="ECO:0000256" key="3">
    <source>
        <dbReference type="ARBA" id="ARBA00022960"/>
    </source>
</evidence>
<dbReference type="GO" id="GO:0032153">
    <property type="term" value="C:cell division site"/>
    <property type="evidence" value="ECO:0007669"/>
    <property type="project" value="TreeGrafter"/>
</dbReference>
<dbReference type="RefSeq" id="WP_317636193.1">
    <property type="nucleotide sequence ID" value="NZ_AP026802.1"/>
</dbReference>
<feature type="transmembrane region" description="Helical" evidence="6">
    <location>
        <begin position="13"/>
        <end position="34"/>
    </location>
</feature>
<organism evidence="7 8">
    <name type="scientific">Xylocopilactobacillus apicola</name>
    <dbReference type="NCBI Taxonomy" id="2932184"/>
    <lineage>
        <taxon>Bacteria</taxon>
        <taxon>Bacillati</taxon>
        <taxon>Bacillota</taxon>
        <taxon>Bacilli</taxon>
        <taxon>Lactobacillales</taxon>
        <taxon>Lactobacillaceae</taxon>
        <taxon>Xylocopilactobacillus</taxon>
    </lineage>
</organism>
<dbReference type="AlphaFoldDB" id="A0AAU9DQU2"/>
<dbReference type="GO" id="GO:0051301">
    <property type="term" value="P:cell division"/>
    <property type="evidence" value="ECO:0007669"/>
    <property type="project" value="UniProtKB-KW"/>
</dbReference>
<dbReference type="GO" id="GO:0005886">
    <property type="term" value="C:plasma membrane"/>
    <property type="evidence" value="ECO:0007669"/>
    <property type="project" value="TreeGrafter"/>
</dbReference>
<gene>
    <name evidence="7" type="primary">rodA2</name>
    <name evidence="7" type="ORF">XA3_07200</name>
</gene>
<accession>A0AAU9DQU2</accession>
<feature type="transmembrane region" description="Helical" evidence="6">
    <location>
        <begin position="174"/>
        <end position="193"/>
    </location>
</feature>
<evidence type="ECO:0000256" key="6">
    <source>
        <dbReference type="SAM" id="Phobius"/>
    </source>
</evidence>
<dbReference type="EMBL" id="AP026802">
    <property type="protein sequence ID" value="BDR58279.1"/>
    <property type="molecule type" value="Genomic_DNA"/>
</dbReference>
<dbReference type="Pfam" id="PF01098">
    <property type="entry name" value="FTSW_RODA_SPOVE"/>
    <property type="match status" value="1"/>
</dbReference>
<evidence type="ECO:0000313" key="8">
    <source>
        <dbReference type="Proteomes" id="UP001321861"/>
    </source>
</evidence>
<dbReference type="GO" id="GO:0015648">
    <property type="term" value="F:lipid-linked peptidoglycan transporter activity"/>
    <property type="evidence" value="ECO:0007669"/>
    <property type="project" value="TreeGrafter"/>
</dbReference>
<name>A0AAU9DQU2_9LACO</name>
<proteinExistence type="predicted"/>
<dbReference type="InterPro" id="IPR001182">
    <property type="entry name" value="FtsW/RodA"/>
</dbReference>
<keyword evidence="8" id="KW-1185">Reference proteome</keyword>
<keyword evidence="7" id="KW-0131">Cell cycle</keyword>
<feature type="transmembrane region" description="Helical" evidence="6">
    <location>
        <begin position="320"/>
        <end position="344"/>
    </location>
</feature>
<feature type="transmembrane region" description="Helical" evidence="6">
    <location>
        <begin position="200"/>
        <end position="221"/>
    </location>
</feature>
<dbReference type="GO" id="GO:0008360">
    <property type="term" value="P:regulation of cell shape"/>
    <property type="evidence" value="ECO:0007669"/>
    <property type="project" value="UniProtKB-KW"/>
</dbReference>